<evidence type="ECO:0000256" key="9">
    <source>
        <dbReference type="ARBA" id="ARBA00022679"/>
    </source>
</evidence>
<dbReference type="GO" id="GO:0016036">
    <property type="term" value="P:cellular response to phosphate starvation"/>
    <property type="evidence" value="ECO:0007669"/>
    <property type="project" value="TreeGrafter"/>
</dbReference>
<dbReference type="InterPro" id="IPR003594">
    <property type="entry name" value="HATPase_dom"/>
</dbReference>
<keyword evidence="7" id="KW-0597">Phosphoprotein</keyword>
<dbReference type="Pfam" id="PF02518">
    <property type="entry name" value="HATPase_c"/>
    <property type="match status" value="1"/>
</dbReference>
<dbReference type="FunFam" id="1.10.287.130:FF:000008">
    <property type="entry name" value="Two-component sensor histidine kinase"/>
    <property type="match status" value="1"/>
</dbReference>
<dbReference type="InterPro" id="IPR004358">
    <property type="entry name" value="Sig_transdc_His_kin-like_C"/>
</dbReference>
<evidence type="ECO:0000256" key="14">
    <source>
        <dbReference type="ARBA" id="ARBA00022989"/>
    </source>
</evidence>
<dbReference type="Gene3D" id="3.30.565.10">
    <property type="entry name" value="Histidine kinase-like ATPase, C-terminal domain"/>
    <property type="match status" value="1"/>
</dbReference>
<dbReference type="InterPro" id="IPR021766">
    <property type="entry name" value="PhoR_N"/>
</dbReference>
<keyword evidence="6" id="KW-1003">Cell membrane</keyword>
<dbReference type="GO" id="GO:0004721">
    <property type="term" value="F:phosphoprotein phosphatase activity"/>
    <property type="evidence" value="ECO:0007669"/>
    <property type="project" value="InterPro"/>
</dbReference>
<protein>
    <recommendedName>
        <fullName evidence="4">Phosphate regulon sensor protein PhoR</fullName>
        <ecNumber evidence="3">2.7.13.3</ecNumber>
    </recommendedName>
</protein>
<evidence type="ECO:0000256" key="6">
    <source>
        <dbReference type="ARBA" id="ARBA00022475"/>
    </source>
</evidence>
<evidence type="ECO:0000256" key="15">
    <source>
        <dbReference type="ARBA" id="ARBA00023012"/>
    </source>
</evidence>
<dbReference type="Gene3D" id="1.10.287.130">
    <property type="match status" value="1"/>
</dbReference>
<dbReference type="EC" id="2.7.13.3" evidence="3"/>
<keyword evidence="11" id="KW-0547">Nucleotide-binding</keyword>
<feature type="domain" description="Histidine kinase" evidence="19">
    <location>
        <begin position="223"/>
        <end position="450"/>
    </location>
</feature>
<keyword evidence="8" id="KW-0592">Phosphate transport</keyword>
<dbReference type="CDD" id="cd00130">
    <property type="entry name" value="PAS"/>
    <property type="match status" value="1"/>
</dbReference>
<dbReference type="Pfam" id="PF11808">
    <property type="entry name" value="PhoR"/>
    <property type="match status" value="1"/>
</dbReference>
<comment type="subcellular location">
    <subcellularLocation>
        <location evidence="2">Cell membrane</location>
    </subcellularLocation>
</comment>
<dbReference type="SMART" id="SM00091">
    <property type="entry name" value="PAS"/>
    <property type="match status" value="1"/>
</dbReference>
<dbReference type="Pfam" id="PF00512">
    <property type="entry name" value="HisKA"/>
    <property type="match status" value="1"/>
</dbReference>
<dbReference type="PROSITE" id="PS50109">
    <property type="entry name" value="HIS_KIN"/>
    <property type="match status" value="1"/>
</dbReference>
<keyword evidence="21" id="KW-1185">Reference proteome</keyword>
<dbReference type="PANTHER" id="PTHR45453:SF1">
    <property type="entry name" value="PHOSPHATE REGULON SENSOR PROTEIN PHOR"/>
    <property type="match status" value="1"/>
</dbReference>
<dbReference type="STRING" id="187868.SAMN05192589_101258"/>
<evidence type="ECO:0000256" key="13">
    <source>
        <dbReference type="ARBA" id="ARBA00022840"/>
    </source>
</evidence>
<keyword evidence="9" id="KW-0808">Transferase</keyword>
<dbReference type="GO" id="GO:0005524">
    <property type="term" value="F:ATP binding"/>
    <property type="evidence" value="ECO:0007669"/>
    <property type="project" value="UniProtKB-KW"/>
</dbReference>
<evidence type="ECO:0000256" key="7">
    <source>
        <dbReference type="ARBA" id="ARBA00022553"/>
    </source>
</evidence>
<keyword evidence="15" id="KW-0902">Two-component regulatory system</keyword>
<reference evidence="20 21" key="1">
    <citation type="submission" date="2016-10" db="EMBL/GenBank/DDBJ databases">
        <authorList>
            <person name="de Groot N.N."/>
        </authorList>
    </citation>
    <scope>NUCLEOTIDE SEQUENCE [LARGE SCALE GENOMIC DNA]</scope>
    <source>
        <strain evidence="20 21">DSM 16619</strain>
    </source>
</reference>
<name>A0A1G6IVN7_9BURK</name>
<dbReference type="SMART" id="SM00388">
    <property type="entry name" value="HisKA"/>
    <property type="match status" value="1"/>
</dbReference>
<dbReference type="SUPFAM" id="SSF55874">
    <property type="entry name" value="ATPase domain of HSP90 chaperone/DNA topoisomerase II/histidine kinase"/>
    <property type="match status" value="1"/>
</dbReference>
<comment type="function">
    <text evidence="17">Member of the two-component regulatory system PhoR/PhoB involved in the phosphate regulon genes expression. PhoR may function as a membrane-associated protein kinase that phosphorylates PhoB in response to environmental signals.</text>
</comment>
<dbReference type="EMBL" id="FMZC01000001">
    <property type="protein sequence ID" value="SDC10548.1"/>
    <property type="molecule type" value="Genomic_DNA"/>
</dbReference>
<dbReference type="PANTHER" id="PTHR45453">
    <property type="entry name" value="PHOSPHATE REGULON SENSOR PROTEIN PHOR"/>
    <property type="match status" value="1"/>
</dbReference>
<dbReference type="InterPro" id="IPR050351">
    <property type="entry name" value="BphY/WalK/GraS-like"/>
</dbReference>
<keyword evidence="14 18" id="KW-1133">Transmembrane helix</keyword>
<dbReference type="InterPro" id="IPR036890">
    <property type="entry name" value="HATPase_C_sf"/>
</dbReference>
<dbReference type="SUPFAM" id="SSF47384">
    <property type="entry name" value="Homodimeric domain of signal transducing histidine kinase"/>
    <property type="match status" value="1"/>
</dbReference>
<dbReference type="GO" id="GO:0005886">
    <property type="term" value="C:plasma membrane"/>
    <property type="evidence" value="ECO:0007669"/>
    <property type="project" value="UniProtKB-SubCell"/>
</dbReference>
<evidence type="ECO:0000256" key="17">
    <source>
        <dbReference type="ARBA" id="ARBA00025207"/>
    </source>
</evidence>
<dbReference type="InterPro" id="IPR000014">
    <property type="entry name" value="PAS"/>
</dbReference>
<keyword evidence="12 20" id="KW-0418">Kinase</keyword>
<dbReference type="NCBIfam" id="TIGR02966">
    <property type="entry name" value="phoR_proteo"/>
    <property type="match status" value="1"/>
</dbReference>
<evidence type="ECO:0000256" key="4">
    <source>
        <dbReference type="ARBA" id="ARBA00019665"/>
    </source>
</evidence>
<dbReference type="SMART" id="SM00387">
    <property type="entry name" value="HATPase_c"/>
    <property type="match status" value="1"/>
</dbReference>
<evidence type="ECO:0000256" key="12">
    <source>
        <dbReference type="ARBA" id="ARBA00022777"/>
    </source>
</evidence>
<keyword evidence="13" id="KW-0067">ATP-binding</keyword>
<keyword evidence="10 18" id="KW-0812">Transmembrane</keyword>
<feature type="transmembrane region" description="Helical" evidence="18">
    <location>
        <begin position="38"/>
        <end position="56"/>
    </location>
</feature>
<evidence type="ECO:0000313" key="20">
    <source>
        <dbReference type="EMBL" id="SDC10548.1"/>
    </source>
</evidence>
<dbReference type="InterPro" id="IPR036097">
    <property type="entry name" value="HisK_dim/P_sf"/>
</dbReference>
<dbReference type="Gene3D" id="3.30.450.20">
    <property type="entry name" value="PAS domain"/>
    <property type="match status" value="1"/>
</dbReference>
<dbReference type="Proteomes" id="UP000198781">
    <property type="component" value="Unassembled WGS sequence"/>
</dbReference>
<evidence type="ECO:0000256" key="18">
    <source>
        <dbReference type="SAM" id="Phobius"/>
    </source>
</evidence>
<keyword evidence="5" id="KW-0813">Transport</keyword>
<evidence type="ECO:0000259" key="19">
    <source>
        <dbReference type="PROSITE" id="PS50109"/>
    </source>
</evidence>
<dbReference type="PRINTS" id="PR00344">
    <property type="entry name" value="BCTRLSENSOR"/>
</dbReference>
<evidence type="ECO:0000256" key="11">
    <source>
        <dbReference type="ARBA" id="ARBA00022741"/>
    </source>
</evidence>
<accession>A0A1G6IVN7</accession>
<dbReference type="InterPro" id="IPR014310">
    <property type="entry name" value="Sig_transdc_His_kinase_PhoR"/>
</dbReference>
<organism evidence="20 21">
    <name type="scientific">Paracidovorax valerianellae</name>
    <dbReference type="NCBI Taxonomy" id="187868"/>
    <lineage>
        <taxon>Bacteria</taxon>
        <taxon>Pseudomonadati</taxon>
        <taxon>Pseudomonadota</taxon>
        <taxon>Betaproteobacteria</taxon>
        <taxon>Burkholderiales</taxon>
        <taxon>Comamonadaceae</taxon>
        <taxon>Paracidovorax</taxon>
    </lineage>
</organism>
<dbReference type="GO" id="GO:0006817">
    <property type="term" value="P:phosphate ion transport"/>
    <property type="evidence" value="ECO:0007669"/>
    <property type="project" value="UniProtKB-KW"/>
</dbReference>
<sequence>MAPRPLTRMHEMAWRFLFFFLFQLAGLVVGWWQGGAFGAMLAAVVAAWVWFIWDLLRGARVVAWLREGDLSRAPDLRGLWGEAADRARRLLRQSQAQVAASDARLQEILAALQATPNGVVLLDAAGRIEWCNHIAAGQFGFDAQRDVMQSIGNLLRDPDFNAYYSSQDFSHDVVLQGRDSTASRPVRISVHLHPYGDGRKLLLSRDVTALEQAEAMRRDFVANVSHEIRTPLTVLTGFVETLQTLPLSTEERSRYLGMMSQQAARMQSVVQDLLTLSRLEGSPLPGITEWTPVEVLLRRCEDEARGLSALLTQNQPRPHTIQFPSLDTMRAAGQLGGVPAELQSALSNLIGNAVRYTPAGGCITVEWQALEDGGARFSVRDTGPGIEAVHLPRLTERFYRVDRSRSRETGGTGLGLAIVKHVLQRHSATLDISSTVGKGSVFSVTFPPSRVQSRRALSFLEAGAVSQA</sequence>
<comment type="catalytic activity">
    <reaction evidence="1">
        <text>ATP + protein L-histidine = ADP + protein N-phospho-L-histidine.</text>
        <dbReference type="EC" id="2.7.13.3"/>
    </reaction>
</comment>
<dbReference type="InterPro" id="IPR035965">
    <property type="entry name" value="PAS-like_dom_sf"/>
</dbReference>
<feature type="transmembrane region" description="Helical" evidence="18">
    <location>
        <begin position="12"/>
        <end position="32"/>
    </location>
</feature>
<dbReference type="InterPro" id="IPR003661">
    <property type="entry name" value="HisK_dim/P_dom"/>
</dbReference>
<keyword evidence="16 18" id="KW-0472">Membrane</keyword>
<evidence type="ECO:0000256" key="3">
    <source>
        <dbReference type="ARBA" id="ARBA00012438"/>
    </source>
</evidence>
<dbReference type="SUPFAM" id="SSF55785">
    <property type="entry name" value="PYP-like sensor domain (PAS domain)"/>
    <property type="match status" value="1"/>
</dbReference>
<evidence type="ECO:0000256" key="1">
    <source>
        <dbReference type="ARBA" id="ARBA00000085"/>
    </source>
</evidence>
<dbReference type="InterPro" id="IPR005467">
    <property type="entry name" value="His_kinase_dom"/>
</dbReference>
<evidence type="ECO:0000256" key="16">
    <source>
        <dbReference type="ARBA" id="ARBA00023136"/>
    </source>
</evidence>
<evidence type="ECO:0000313" key="21">
    <source>
        <dbReference type="Proteomes" id="UP000198781"/>
    </source>
</evidence>
<evidence type="ECO:0000256" key="5">
    <source>
        <dbReference type="ARBA" id="ARBA00022448"/>
    </source>
</evidence>
<evidence type="ECO:0000256" key="10">
    <source>
        <dbReference type="ARBA" id="ARBA00022692"/>
    </source>
</evidence>
<gene>
    <name evidence="20" type="ORF">SAMN05192589_101258</name>
</gene>
<dbReference type="GO" id="GO:0000155">
    <property type="term" value="F:phosphorelay sensor kinase activity"/>
    <property type="evidence" value="ECO:0007669"/>
    <property type="project" value="InterPro"/>
</dbReference>
<evidence type="ECO:0000256" key="2">
    <source>
        <dbReference type="ARBA" id="ARBA00004236"/>
    </source>
</evidence>
<dbReference type="CDD" id="cd00082">
    <property type="entry name" value="HisKA"/>
    <property type="match status" value="1"/>
</dbReference>
<dbReference type="AlphaFoldDB" id="A0A1G6IVN7"/>
<evidence type="ECO:0000256" key="8">
    <source>
        <dbReference type="ARBA" id="ARBA00022592"/>
    </source>
</evidence>
<proteinExistence type="predicted"/>